<evidence type="ECO:0008006" key="10">
    <source>
        <dbReference type="Google" id="ProtNLM"/>
    </source>
</evidence>
<dbReference type="SUPFAM" id="SSF52540">
    <property type="entry name" value="P-loop containing nucleoside triphosphate hydrolases"/>
    <property type="match status" value="1"/>
</dbReference>
<name>X0UV71_9ZZZZ</name>
<dbReference type="InterPro" id="IPR001114">
    <property type="entry name" value="Adenylosuccinate_synthetase"/>
</dbReference>
<proteinExistence type="inferred from homology"/>
<dbReference type="SMART" id="SM00788">
    <property type="entry name" value="Adenylsucc_synt"/>
    <property type="match status" value="1"/>
</dbReference>
<accession>X0UV71</accession>
<dbReference type="GO" id="GO:0046040">
    <property type="term" value="P:IMP metabolic process"/>
    <property type="evidence" value="ECO:0007669"/>
    <property type="project" value="TreeGrafter"/>
</dbReference>
<dbReference type="GO" id="GO:0046872">
    <property type="term" value="F:metal ion binding"/>
    <property type="evidence" value="ECO:0007669"/>
    <property type="project" value="UniProtKB-KW"/>
</dbReference>
<dbReference type="GO" id="GO:0044208">
    <property type="term" value="P:'de novo' AMP biosynthetic process"/>
    <property type="evidence" value="ECO:0007669"/>
    <property type="project" value="TreeGrafter"/>
</dbReference>
<dbReference type="Gene3D" id="3.40.440.10">
    <property type="entry name" value="Adenylosuccinate Synthetase, subunit A, domain 1"/>
    <property type="match status" value="1"/>
</dbReference>
<keyword evidence="3" id="KW-0436">Ligase</keyword>
<evidence type="ECO:0000256" key="2">
    <source>
        <dbReference type="ARBA" id="ARBA00011738"/>
    </source>
</evidence>
<evidence type="ECO:0000256" key="8">
    <source>
        <dbReference type="ARBA" id="ARBA00023134"/>
    </source>
</evidence>
<keyword evidence="8" id="KW-0342">GTP-binding</keyword>
<dbReference type="PANTHER" id="PTHR11846:SF0">
    <property type="entry name" value="ADENYLOSUCCINATE SYNTHETASE"/>
    <property type="match status" value="1"/>
</dbReference>
<dbReference type="Gene3D" id="3.90.170.10">
    <property type="entry name" value="Adenylosuccinate Synthetase, subunit A, domain 3"/>
    <property type="match status" value="1"/>
</dbReference>
<dbReference type="InterPro" id="IPR027417">
    <property type="entry name" value="P-loop_NTPase"/>
</dbReference>
<dbReference type="Pfam" id="PF00709">
    <property type="entry name" value="Adenylsucc_synt"/>
    <property type="match status" value="1"/>
</dbReference>
<evidence type="ECO:0000256" key="3">
    <source>
        <dbReference type="ARBA" id="ARBA00022598"/>
    </source>
</evidence>
<dbReference type="PANTHER" id="PTHR11846">
    <property type="entry name" value="ADENYLOSUCCINATE SYNTHETASE"/>
    <property type="match status" value="1"/>
</dbReference>
<keyword evidence="6" id="KW-0658">Purine biosynthesis</keyword>
<keyword evidence="7" id="KW-0460">Magnesium</keyword>
<dbReference type="GO" id="GO:0005737">
    <property type="term" value="C:cytoplasm"/>
    <property type="evidence" value="ECO:0007669"/>
    <property type="project" value="TreeGrafter"/>
</dbReference>
<evidence type="ECO:0000256" key="4">
    <source>
        <dbReference type="ARBA" id="ARBA00022723"/>
    </source>
</evidence>
<dbReference type="GO" id="GO:0004019">
    <property type="term" value="F:adenylosuccinate synthase activity"/>
    <property type="evidence" value="ECO:0007669"/>
    <property type="project" value="InterPro"/>
</dbReference>
<evidence type="ECO:0000256" key="1">
    <source>
        <dbReference type="ARBA" id="ARBA00001946"/>
    </source>
</evidence>
<reference evidence="9" key="1">
    <citation type="journal article" date="2014" name="Front. Microbiol.">
        <title>High frequency of phylogenetically diverse reductive dehalogenase-homologous genes in deep subseafloor sedimentary metagenomes.</title>
        <authorList>
            <person name="Kawai M."/>
            <person name="Futagami T."/>
            <person name="Toyoda A."/>
            <person name="Takaki Y."/>
            <person name="Nishi S."/>
            <person name="Hori S."/>
            <person name="Arai W."/>
            <person name="Tsubouchi T."/>
            <person name="Morono Y."/>
            <person name="Uchiyama I."/>
            <person name="Ito T."/>
            <person name="Fujiyama A."/>
            <person name="Inagaki F."/>
            <person name="Takami H."/>
        </authorList>
    </citation>
    <scope>NUCLEOTIDE SEQUENCE</scope>
    <source>
        <strain evidence="9">Expedition CK06-06</strain>
    </source>
</reference>
<comment type="subunit">
    <text evidence="2">Homodimer.</text>
</comment>
<evidence type="ECO:0000256" key="7">
    <source>
        <dbReference type="ARBA" id="ARBA00022842"/>
    </source>
</evidence>
<feature type="non-terminal residue" evidence="9">
    <location>
        <position position="1"/>
    </location>
</feature>
<organism evidence="9">
    <name type="scientific">marine sediment metagenome</name>
    <dbReference type="NCBI Taxonomy" id="412755"/>
    <lineage>
        <taxon>unclassified sequences</taxon>
        <taxon>metagenomes</taxon>
        <taxon>ecological metagenomes</taxon>
    </lineage>
</organism>
<dbReference type="EMBL" id="BARS01024123">
    <property type="protein sequence ID" value="GAG04198.1"/>
    <property type="molecule type" value="Genomic_DNA"/>
</dbReference>
<comment type="cofactor">
    <cofactor evidence="1">
        <name>Mg(2+)</name>
        <dbReference type="ChEBI" id="CHEBI:18420"/>
    </cofactor>
</comment>
<sequence>LLEGAQGTHLDIDYGIYPFGTSSNAVSGGACTGSGIPPTKINRVIGVIKAYTSRVGEGPFPTELEGRTGEYLREKGGEYGTVTGRPRRCGWLDLVMVNYSLRVNGVSSIALTKMDVLSGLEEVKVGVAYKYHEDEVKDFPANMRVLSECQPIYESLEGWEEVSKQGWLRFVEQGYEALPRACRRFIEYIEGVTGVPVHIISVGPERSLTLRRDE</sequence>
<dbReference type="InterPro" id="IPR042109">
    <property type="entry name" value="Adenylosuccinate_synth_dom1"/>
</dbReference>
<evidence type="ECO:0000256" key="6">
    <source>
        <dbReference type="ARBA" id="ARBA00022755"/>
    </source>
</evidence>
<evidence type="ECO:0000313" key="9">
    <source>
        <dbReference type="EMBL" id="GAG04198.1"/>
    </source>
</evidence>
<evidence type="ECO:0000256" key="5">
    <source>
        <dbReference type="ARBA" id="ARBA00022741"/>
    </source>
</evidence>
<comment type="caution">
    <text evidence="9">The sequence shown here is derived from an EMBL/GenBank/DDBJ whole genome shotgun (WGS) entry which is preliminary data.</text>
</comment>
<keyword evidence="5" id="KW-0547">Nucleotide-binding</keyword>
<dbReference type="InterPro" id="IPR042111">
    <property type="entry name" value="Adenylosuccinate_synth_dom3"/>
</dbReference>
<dbReference type="FunFam" id="3.90.170.10:FF:000001">
    <property type="entry name" value="Adenylosuccinate synthetase"/>
    <property type="match status" value="1"/>
</dbReference>
<keyword evidence="4" id="KW-0479">Metal-binding</keyword>
<gene>
    <name evidence="9" type="ORF">S01H1_38324</name>
</gene>
<dbReference type="GO" id="GO:0005525">
    <property type="term" value="F:GTP binding"/>
    <property type="evidence" value="ECO:0007669"/>
    <property type="project" value="UniProtKB-KW"/>
</dbReference>
<dbReference type="AlphaFoldDB" id="X0UV71"/>
<dbReference type="HAMAP" id="MF_00011">
    <property type="entry name" value="Adenylosucc_synth"/>
    <property type="match status" value="1"/>
</dbReference>
<protein>
    <recommendedName>
        <fullName evidence="10">Adenylosuccinate synthase</fullName>
    </recommendedName>
</protein>